<evidence type="ECO:0000256" key="5">
    <source>
        <dbReference type="ARBA" id="ARBA00022617"/>
    </source>
</evidence>
<comment type="similarity">
    <text evidence="4 14">Belongs to the cytochrome P450 family.</text>
</comment>
<evidence type="ECO:0000256" key="6">
    <source>
        <dbReference type="ARBA" id="ARBA00022723"/>
    </source>
</evidence>
<comment type="caution">
    <text evidence="15">The sequence shown here is derived from an EMBL/GenBank/DDBJ whole genome shotgun (WGS) entry which is preliminary data.</text>
</comment>
<dbReference type="AlphaFoldDB" id="A0A8K0CJI5"/>
<evidence type="ECO:0000313" key="15">
    <source>
        <dbReference type="EMBL" id="KAF2886256.1"/>
    </source>
</evidence>
<dbReference type="Proteomes" id="UP000801492">
    <property type="component" value="Unassembled WGS sequence"/>
</dbReference>
<organism evidence="15 16">
    <name type="scientific">Ignelater luminosus</name>
    <name type="common">Cucubano</name>
    <name type="synonym">Pyrophorus luminosus</name>
    <dbReference type="NCBI Taxonomy" id="2038154"/>
    <lineage>
        <taxon>Eukaryota</taxon>
        <taxon>Metazoa</taxon>
        <taxon>Ecdysozoa</taxon>
        <taxon>Arthropoda</taxon>
        <taxon>Hexapoda</taxon>
        <taxon>Insecta</taxon>
        <taxon>Pterygota</taxon>
        <taxon>Neoptera</taxon>
        <taxon>Endopterygota</taxon>
        <taxon>Coleoptera</taxon>
        <taxon>Polyphaga</taxon>
        <taxon>Elateriformia</taxon>
        <taxon>Elateroidea</taxon>
        <taxon>Elateridae</taxon>
        <taxon>Agrypninae</taxon>
        <taxon>Pyrophorini</taxon>
        <taxon>Ignelater</taxon>
    </lineage>
</organism>
<evidence type="ECO:0000256" key="8">
    <source>
        <dbReference type="ARBA" id="ARBA00022848"/>
    </source>
</evidence>
<evidence type="ECO:0000256" key="3">
    <source>
        <dbReference type="ARBA" id="ARBA00004406"/>
    </source>
</evidence>
<dbReference type="PRINTS" id="PR00385">
    <property type="entry name" value="P450"/>
</dbReference>
<dbReference type="InterPro" id="IPR036396">
    <property type="entry name" value="Cyt_P450_sf"/>
</dbReference>
<dbReference type="CDD" id="cd11056">
    <property type="entry name" value="CYP6-like"/>
    <property type="match status" value="1"/>
</dbReference>
<dbReference type="PROSITE" id="PS00086">
    <property type="entry name" value="CYTOCHROME_P450"/>
    <property type="match status" value="1"/>
</dbReference>
<dbReference type="GO" id="GO:0005789">
    <property type="term" value="C:endoplasmic reticulum membrane"/>
    <property type="evidence" value="ECO:0007669"/>
    <property type="project" value="UniProtKB-SubCell"/>
</dbReference>
<evidence type="ECO:0000256" key="10">
    <source>
        <dbReference type="ARBA" id="ARBA00023004"/>
    </source>
</evidence>
<keyword evidence="5 13" id="KW-0349">Heme</keyword>
<reference evidence="15" key="1">
    <citation type="submission" date="2019-08" db="EMBL/GenBank/DDBJ databases">
        <title>The genome of the North American firefly Photinus pyralis.</title>
        <authorList>
            <consortium name="Photinus pyralis genome working group"/>
            <person name="Fallon T.R."/>
            <person name="Sander Lower S.E."/>
            <person name="Weng J.-K."/>
        </authorList>
    </citation>
    <scope>NUCLEOTIDE SEQUENCE</scope>
    <source>
        <strain evidence="15">TRF0915ILg1</strain>
        <tissue evidence="15">Whole body</tissue>
    </source>
</reference>
<evidence type="ECO:0000256" key="13">
    <source>
        <dbReference type="PIRSR" id="PIRSR602401-1"/>
    </source>
</evidence>
<keyword evidence="6 13" id="KW-0479">Metal-binding</keyword>
<evidence type="ECO:0000256" key="14">
    <source>
        <dbReference type="RuleBase" id="RU000461"/>
    </source>
</evidence>
<dbReference type="InterPro" id="IPR017972">
    <property type="entry name" value="Cyt_P450_CS"/>
</dbReference>
<dbReference type="GO" id="GO:0005506">
    <property type="term" value="F:iron ion binding"/>
    <property type="evidence" value="ECO:0007669"/>
    <property type="project" value="InterPro"/>
</dbReference>
<evidence type="ECO:0000256" key="1">
    <source>
        <dbReference type="ARBA" id="ARBA00001971"/>
    </source>
</evidence>
<dbReference type="FunFam" id="1.10.630.10:FF:000042">
    <property type="entry name" value="Cytochrome P450"/>
    <property type="match status" value="1"/>
</dbReference>
<keyword evidence="16" id="KW-1185">Reference proteome</keyword>
<dbReference type="EMBL" id="VTPC01088206">
    <property type="protein sequence ID" value="KAF2886256.1"/>
    <property type="molecule type" value="Genomic_DNA"/>
</dbReference>
<dbReference type="GO" id="GO:0016705">
    <property type="term" value="F:oxidoreductase activity, acting on paired donors, with incorporation or reduction of molecular oxygen"/>
    <property type="evidence" value="ECO:0007669"/>
    <property type="project" value="InterPro"/>
</dbReference>
<sequence length="531" mass="61269">MFWVLILLGLATFIYFILIKPFQYWESRGIPQPTVLRVWYENARGILQFACQAEIIKSVYDTFPGSRYVGGYQFFKPMLFLKDPDLIKQLTVKDFDHFVDRNQLISEEIEPIFGKNLLLLKGDTWKDMRATLSPSFTSSKMRAMFGLMVECGEQFVSYFQKENTETVIVEFKDSFTRFANDVIASVAFGITCDSLKDRENEFYLMGKKATNFRGTWTIIKFILMMICPTLAKLFGIRLFHKSVSEFFVRIVKTNIESREKNGLVRPDMIHLLMEARKGRLKHEQSDGVIDTGFAVIEESNIGKEEKRQKKQLSDDDITAQAVIFFVAGFETVSTLMCFAVYELAVNPDVQQKLREEVDQTLKNCNGSLTYEALLKMKYMDMVVSETLRKWPTAIAIDRLCTKPYTIEATRDGEKPIHLKEGDSLWLPMYGLHRDTRFYPDPDRFDPERFSDENKGTIYPYSYIPFGSGPRSCIGNRFALLETKTVLFCILSKFEITVVEKSPVPLKLAKDQLNLSAEGGFWFGLEQRKISI</sequence>
<dbReference type="Gene3D" id="1.10.630.10">
    <property type="entry name" value="Cytochrome P450"/>
    <property type="match status" value="1"/>
</dbReference>
<dbReference type="InterPro" id="IPR002401">
    <property type="entry name" value="Cyt_P450_E_grp-I"/>
</dbReference>
<evidence type="ECO:0000256" key="7">
    <source>
        <dbReference type="ARBA" id="ARBA00022824"/>
    </source>
</evidence>
<accession>A0A8K0CJI5</accession>
<evidence type="ECO:0000313" key="16">
    <source>
        <dbReference type="Proteomes" id="UP000801492"/>
    </source>
</evidence>
<gene>
    <name evidence="15" type="ORF">ILUMI_19917</name>
</gene>
<proteinExistence type="inferred from homology"/>
<comment type="cofactor">
    <cofactor evidence="1 13">
        <name>heme</name>
        <dbReference type="ChEBI" id="CHEBI:30413"/>
    </cofactor>
</comment>
<dbReference type="PANTHER" id="PTHR24292:SF54">
    <property type="entry name" value="CYP9F3-RELATED"/>
    <property type="match status" value="1"/>
</dbReference>
<dbReference type="PANTHER" id="PTHR24292">
    <property type="entry name" value="CYTOCHROME P450"/>
    <property type="match status" value="1"/>
</dbReference>
<dbReference type="InterPro" id="IPR050476">
    <property type="entry name" value="Insect_CytP450_Detox"/>
</dbReference>
<comment type="subcellular location">
    <subcellularLocation>
        <location evidence="3">Endoplasmic reticulum membrane</location>
        <topology evidence="3">Peripheral membrane protein</topology>
    </subcellularLocation>
    <subcellularLocation>
        <location evidence="2">Microsome membrane</location>
        <topology evidence="2">Peripheral membrane protein</topology>
    </subcellularLocation>
</comment>
<evidence type="ECO:0000256" key="9">
    <source>
        <dbReference type="ARBA" id="ARBA00023002"/>
    </source>
</evidence>
<keyword evidence="11 14" id="KW-0503">Monooxygenase</keyword>
<dbReference type="GO" id="GO:0020037">
    <property type="term" value="F:heme binding"/>
    <property type="evidence" value="ECO:0007669"/>
    <property type="project" value="InterPro"/>
</dbReference>
<name>A0A8K0CJI5_IGNLU</name>
<protein>
    <recommendedName>
        <fullName evidence="17">Cytochrome P450</fullName>
    </recommendedName>
</protein>
<dbReference type="Pfam" id="PF00067">
    <property type="entry name" value="p450"/>
    <property type="match status" value="1"/>
</dbReference>
<dbReference type="GO" id="GO:0004497">
    <property type="term" value="F:monooxygenase activity"/>
    <property type="evidence" value="ECO:0007669"/>
    <property type="project" value="UniProtKB-KW"/>
</dbReference>
<evidence type="ECO:0008006" key="17">
    <source>
        <dbReference type="Google" id="ProtNLM"/>
    </source>
</evidence>
<keyword evidence="10 13" id="KW-0408">Iron</keyword>
<evidence type="ECO:0000256" key="2">
    <source>
        <dbReference type="ARBA" id="ARBA00004174"/>
    </source>
</evidence>
<evidence type="ECO:0000256" key="12">
    <source>
        <dbReference type="ARBA" id="ARBA00023136"/>
    </source>
</evidence>
<evidence type="ECO:0000256" key="11">
    <source>
        <dbReference type="ARBA" id="ARBA00023033"/>
    </source>
</evidence>
<dbReference type="OrthoDB" id="2789670at2759"/>
<keyword evidence="8" id="KW-0492">Microsome</keyword>
<evidence type="ECO:0000256" key="4">
    <source>
        <dbReference type="ARBA" id="ARBA00010617"/>
    </source>
</evidence>
<dbReference type="InterPro" id="IPR001128">
    <property type="entry name" value="Cyt_P450"/>
</dbReference>
<keyword evidence="7" id="KW-0256">Endoplasmic reticulum</keyword>
<feature type="binding site" description="axial binding residue" evidence="13">
    <location>
        <position position="472"/>
    </location>
    <ligand>
        <name>heme</name>
        <dbReference type="ChEBI" id="CHEBI:30413"/>
    </ligand>
    <ligandPart>
        <name>Fe</name>
        <dbReference type="ChEBI" id="CHEBI:18248"/>
    </ligandPart>
</feature>
<keyword evidence="9 14" id="KW-0560">Oxidoreductase</keyword>
<dbReference type="PRINTS" id="PR00463">
    <property type="entry name" value="EP450I"/>
</dbReference>
<keyword evidence="12" id="KW-0472">Membrane</keyword>
<dbReference type="SUPFAM" id="SSF48264">
    <property type="entry name" value="Cytochrome P450"/>
    <property type="match status" value="1"/>
</dbReference>